<dbReference type="Proteomes" id="UP000594261">
    <property type="component" value="Chromosome 2"/>
</dbReference>
<name>A0A7N2KVE6_QUELO</name>
<proteinExistence type="predicted"/>
<reference evidence="2" key="1">
    <citation type="journal article" date="2016" name="G3 (Bethesda)">
        <title>First Draft Assembly and Annotation of the Genome of a California Endemic Oak Quercus lobata Nee (Fagaceae).</title>
        <authorList>
            <person name="Sork V.L."/>
            <person name="Fitz-Gibbon S.T."/>
            <person name="Puiu D."/>
            <person name="Crepeau M."/>
            <person name="Gugger P.F."/>
            <person name="Sherman R."/>
            <person name="Stevens K."/>
            <person name="Langley C.H."/>
            <person name="Pellegrini M."/>
            <person name="Salzberg S.L."/>
        </authorList>
    </citation>
    <scope>NUCLEOTIDE SEQUENCE [LARGE SCALE GENOMIC DNA]</scope>
    <source>
        <strain evidence="2">cv. SW786</strain>
    </source>
</reference>
<dbReference type="AlphaFoldDB" id="A0A7N2KVE6"/>
<dbReference type="PANTHER" id="PTHR33978:SF19">
    <property type="match status" value="1"/>
</dbReference>
<sequence length="143" mass="16193">MKKREEEEAASIWDCGSPLYDSHEIASLGHLLERHMMALPFSCTSSRFTIPPTTSSSNKGYMAKKQGLHEVGSVTKFVGSKLWKRKISGESKEKAKRLRIGFHGICRRGSPKLLTARDNIVVDQWWLQIVAEQKASDINIFCR</sequence>
<keyword evidence="2" id="KW-1185">Reference proteome</keyword>
<reference evidence="1" key="2">
    <citation type="submission" date="2021-01" db="UniProtKB">
        <authorList>
            <consortium name="EnsemblPlants"/>
        </authorList>
    </citation>
    <scope>IDENTIFICATION</scope>
</reference>
<dbReference type="EnsemblPlants" id="QL02p031389:mrna">
    <property type="protein sequence ID" value="QL02p031389:mrna"/>
    <property type="gene ID" value="QL02p031389"/>
</dbReference>
<dbReference type="InParanoid" id="A0A7N2KVE6"/>
<organism evidence="1 2">
    <name type="scientific">Quercus lobata</name>
    <name type="common">Valley oak</name>
    <dbReference type="NCBI Taxonomy" id="97700"/>
    <lineage>
        <taxon>Eukaryota</taxon>
        <taxon>Viridiplantae</taxon>
        <taxon>Streptophyta</taxon>
        <taxon>Embryophyta</taxon>
        <taxon>Tracheophyta</taxon>
        <taxon>Spermatophyta</taxon>
        <taxon>Magnoliopsida</taxon>
        <taxon>eudicotyledons</taxon>
        <taxon>Gunneridae</taxon>
        <taxon>Pentapetalae</taxon>
        <taxon>rosids</taxon>
        <taxon>fabids</taxon>
        <taxon>Fagales</taxon>
        <taxon>Fagaceae</taxon>
        <taxon>Quercus</taxon>
    </lineage>
</organism>
<protein>
    <submittedName>
        <fullName evidence="1">Uncharacterized protein</fullName>
    </submittedName>
</protein>
<accession>A0A7N2KVE6</accession>
<evidence type="ECO:0000313" key="1">
    <source>
        <dbReference type="EnsemblPlants" id="QL02p031389:mrna"/>
    </source>
</evidence>
<dbReference type="PANTHER" id="PTHR33978">
    <property type="entry name" value="SERINE/THREONINE-KINASE"/>
    <property type="match status" value="1"/>
</dbReference>
<evidence type="ECO:0000313" key="2">
    <source>
        <dbReference type="Proteomes" id="UP000594261"/>
    </source>
</evidence>
<dbReference type="Gramene" id="QL02p031389:mrna">
    <property type="protein sequence ID" value="QL02p031389:mrna"/>
    <property type="gene ID" value="QL02p031389"/>
</dbReference>
<dbReference type="OMA" id="AASIWDC"/>